<accession>A0A8J2NYX6</accession>
<evidence type="ECO:0000256" key="1">
    <source>
        <dbReference type="SAM" id="MobiDB-lite"/>
    </source>
</evidence>
<name>A0A8J2NYX6_9HEXA</name>
<feature type="compositionally biased region" description="Polar residues" evidence="1">
    <location>
        <begin position="46"/>
        <end position="55"/>
    </location>
</feature>
<dbReference type="EMBL" id="CAJVCH010125097">
    <property type="protein sequence ID" value="CAG7725659.1"/>
    <property type="molecule type" value="Genomic_DNA"/>
</dbReference>
<feature type="compositionally biased region" description="Basic and acidic residues" evidence="1">
    <location>
        <begin position="190"/>
        <end position="200"/>
    </location>
</feature>
<sequence length="417" mass="46685">MEMSEQSKPHTQDMYIPPDNLPTMENPLIPEQVSPFKDTVHDTLDDQTTLVSTPEDNPEDSLTPDQSKSLFESPIGNIPDNIILSPEVNVPAASQRTDTRHASTSSLPVGEQMALESSPLCDSTQKIQSNVNPDSLTSSYPSTSRKVWKLKKTPIRTTPIRLRLRPRGTEPTAYGKFFGKRRKAKSPGKPTEKDVSEPKKLKQTSRILPPNTSRVSTNIPTKIVKLKATEVHEKYVYKVLPAIDKDLQARIVPAGNSVKWTFQDLEKIPSSAFPLPERICKKPKRLLQEVHIPPAKFNIPRPTPKPWLKLNQPTTEHLHMKVDAHSCSPPAPADNIPQTSTQSPQPMENEDSVFTSKADFLPLPSSPPTRRGSAQFQALLLRRRSQSFNEPEIRVVTSDPEEDTTEDYSLTDDTSMQ</sequence>
<feature type="compositionally biased region" description="Polar residues" evidence="1">
    <location>
        <begin position="336"/>
        <end position="346"/>
    </location>
</feature>
<comment type="caution">
    <text evidence="2">The sequence shown here is derived from an EMBL/GenBank/DDBJ whole genome shotgun (WGS) entry which is preliminary data.</text>
</comment>
<proteinExistence type="predicted"/>
<gene>
    <name evidence="2" type="ORF">AFUS01_LOCUS14606</name>
</gene>
<feature type="compositionally biased region" description="Basic and acidic residues" evidence="1">
    <location>
        <begin position="1"/>
        <end position="11"/>
    </location>
</feature>
<keyword evidence="3" id="KW-1185">Reference proteome</keyword>
<feature type="region of interest" description="Disordered" evidence="1">
    <location>
        <begin position="179"/>
        <end position="204"/>
    </location>
</feature>
<feature type="region of interest" description="Disordered" evidence="1">
    <location>
        <begin position="324"/>
        <end position="353"/>
    </location>
</feature>
<feature type="compositionally biased region" description="Acidic residues" evidence="1">
    <location>
        <begin position="399"/>
        <end position="410"/>
    </location>
</feature>
<feature type="region of interest" description="Disordered" evidence="1">
    <location>
        <begin position="358"/>
        <end position="377"/>
    </location>
</feature>
<protein>
    <submittedName>
        <fullName evidence="2">Uncharacterized protein</fullName>
    </submittedName>
</protein>
<feature type="region of interest" description="Disordered" evidence="1">
    <location>
        <begin position="382"/>
        <end position="417"/>
    </location>
</feature>
<feature type="region of interest" description="Disordered" evidence="1">
    <location>
        <begin position="1"/>
        <end position="141"/>
    </location>
</feature>
<feature type="compositionally biased region" description="Polar residues" evidence="1">
    <location>
        <begin position="92"/>
        <end position="107"/>
    </location>
</feature>
<reference evidence="2" key="1">
    <citation type="submission" date="2021-06" db="EMBL/GenBank/DDBJ databases">
        <authorList>
            <person name="Hodson N. C."/>
            <person name="Mongue J. A."/>
            <person name="Jaron S. K."/>
        </authorList>
    </citation>
    <scope>NUCLEOTIDE SEQUENCE</scope>
</reference>
<dbReference type="Proteomes" id="UP000708208">
    <property type="component" value="Unassembled WGS sequence"/>
</dbReference>
<dbReference type="AlphaFoldDB" id="A0A8J2NYX6"/>
<organism evidence="2 3">
    <name type="scientific">Allacma fusca</name>
    <dbReference type="NCBI Taxonomy" id="39272"/>
    <lineage>
        <taxon>Eukaryota</taxon>
        <taxon>Metazoa</taxon>
        <taxon>Ecdysozoa</taxon>
        <taxon>Arthropoda</taxon>
        <taxon>Hexapoda</taxon>
        <taxon>Collembola</taxon>
        <taxon>Symphypleona</taxon>
        <taxon>Sminthuridae</taxon>
        <taxon>Allacma</taxon>
    </lineage>
</organism>
<evidence type="ECO:0000313" key="2">
    <source>
        <dbReference type="EMBL" id="CAG7725659.1"/>
    </source>
</evidence>
<feature type="compositionally biased region" description="Polar residues" evidence="1">
    <location>
        <begin position="120"/>
        <end position="141"/>
    </location>
</feature>
<evidence type="ECO:0000313" key="3">
    <source>
        <dbReference type="Proteomes" id="UP000708208"/>
    </source>
</evidence>